<proteinExistence type="predicted"/>
<reference evidence="2 3" key="1">
    <citation type="submission" date="2019-01" db="EMBL/GenBank/DDBJ databases">
        <authorList>
            <consortium name="Pathogen Informatics"/>
        </authorList>
    </citation>
    <scope>NUCLEOTIDE SEQUENCE [LARGE SCALE GENOMIC DNA]</scope>
    <source>
        <strain evidence="2 3">NCTC10146</strain>
    </source>
</reference>
<name>A0A449AQW1_9BACT</name>
<gene>
    <name evidence="2" type="ORF">NCTC10146_00401</name>
</gene>
<organism evidence="2 3">
    <name type="scientific">Mycoplasmopsis canis</name>
    <dbReference type="NCBI Taxonomy" id="29555"/>
    <lineage>
        <taxon>Bacteria</taxon>
        <taxon>Bacillati</taxon>
        <taxon>Mycoplasmatota</taxon>
        <taxon>Mycoplasmoidales</taxon>
        <taxon>Metamycoplasmataceae</taxon>
        <taxon>Mycoplasmopsis</taxon>
    </lineage>
</organism>
<dbReference type="NCBIfam" id="TIGR04313">
    <property type="entry name" value="aro_clust_Mycop"/>
    <property type="match status" value="1"/>
</dbReference>
<feature type="chain" id="PRO_5019519643" description="Lipoprotein" evidence="1">
    <location>
        <begin position="24"/>
        <end position="351"/>
    </location>
</feature>
<feature type="signal peptide" evidence="1">
    <location>
        <begin position="1"/>
        <end position="23"/>
    </location>
</feature>
<accession>A0A449AQW1</accession>
<dbReference type="EMBL" id="LR215010">
    <property type="protein sequence ID" value="VEU68938.1"/>
    <property type="molecule type" value="Genomic_DNA"/>
</dbReference>
<evidence type="ECO:0000313" key="3">
    <source>
        <dbReference type="Proteomes" id="UP000290495"/>
    </source>
</evidence>
<dbReference type="RefSeq" id="WP_004794897.1">
    <property type="nucleotide sequence ID" value="NZ_LR215010.1"/>
</dbReference>
<sequence>MKKLLKVNSILLASFLSTAPIIACNSSYKQNNSSSEESPYKHLIEENLVINPAINEFANKHFFKGDKKSLKEFFNEQIRVESKFKNELNISLTFAPLFIPNILNIASEFQLKHAINSVDVISQTLTQRWFWYIQNIKNFSYVFNNWRSDFKDYKNADSKDDESDKKVFEEVYKKEGKLLKVFKDYSIKEFSNEYKIETMKTDKFFNVKITFLRLVDSHNNSILIPIFLYQKTENGDTEILITGDIFNFENDNNDWKIIYEKLANYISEGRKYFAQKTIDYQKRLFDQSSNDEGQKFDETKFLKDYNDVKFLQNYNKNNYMNAFYYAINKFNKELQNENMIHRYTWGFVNEK</sequence>
<protein>
    <recommendedName>
        <fullName evidence="4">Lipoprotein</fullName>
    </recommendedName>
</protein>
<dbReference type="InterPro" id="IPR027593">
    <property type="entry name" value="Aro_clust"/>
</dbReference>
<dbReference type="AlphaFoldDB" id="A0A449AQW1"/>
<evidence type="ECO:0000313" key="2">
    <source>
        <dbReference type="EMBL" id="VEU68938.1"/>
    </source>
</evidence>
<evidence type="ECO:0000256" key="1">
    <source>
        <dbReference type="SAM" id="SignalP"/>
    </source>
</evidence>
<keyword evidence="1" id="KW-0732">Signal</keyword>
<evidence type="ECO:0008006" key="4">
    <source>
        <dbReference type="Google" id="ProtNLM"/>
    </source>
</evidence>
<dbReference type="Proteomes" id="UP000290495">
    <property type="component" value="Chromosome"/>
</dbReference>